<feature type="domain" description="EF-hand" evidence="2">
    <location>
        <begin position="67"/>
        <end position="102"/>
    </location>
</feature>
<gene>
    <name evidence="3" type="ORF">GPA22_13525</name>
</gene>
<feature type="chain" id="PRO_5047072327" description="EF-hand domain-containing protein" evidence="1">
    <location>
        <begin position="24"/>
        <end position="103"/>
    </location>
</feature>
<accession>A0ABX1PZC8</accession>
<evidence type="ECO:0000313" key="4">
    <source>
        <dbReference type="Proteomes" id="UP000623795"/>
    </source>
</evidence>
<sequence>MLTQRLICAALSLSVLTPLVAGAAGAFTPVAVDTQPQRSTEPEPDANYVFGLLDRDGDGRIDGIEARASGPLVKYFGDIDTDRDGKISRAEWAAYFEHQTPRA</sequence>
<keyword evidence="1" id="KW-0732">Signal</keyword>
<protein>
    <recommendedName>
        <fullName evidence="2">EF-hand domain-containing protein</fullName>
    </recommendedName>
</protein>
<dbReference type="InterPro" id="IPR002048">
    <property type="entry name" value="EF_hand_dom"/>
</dbReference>
<dbReference type="Proteomes" id="UP000623795">
    <property type="component" value="Unassembled WGS sequence"/>
</dbReference>
<evidence type="ECO:0000256" key="1">
    <source>
        <dbReference type="SAM" id="SignalP"/>
    </source>
</evidence>
<dbReference type="SUPFAM" id="SSF47473">
    <property type="entry name" value="EF-hand"/>
    <property type="match status" value="1"/>
</dbReference>
<organism evidence="3 4">
    <name type="scientific">Aromatoleum toluvorans</name>
    <dbReference type="NCBI Taxonomy" id="92002"/>
    <lineage>
        <taxon>Bacteria</taxon>
        <taxon>Pseudomonadati</taxon>
        <taxon>Pseudomonadota</taxon>
        <taxon>Betaproteobacteria</taxon>
        <taxon>Rhodocyclales</taxon>
        <taxon>Rhodocyclaceae</taxon>
        <taxon>Aromatoleum</taxon>
    </lineage>
</organism>
<name>A0ABX1PZC8_9RHOO</name>
<dbReference type="PROSITE" id="PS00018">
    <property type="entry name" value="EF_HAND_1"/>
    <property type="match status" value="1"/>
</dbReference>
<dbReference type="PROSITE" id="PS50222">
    <property type="entry name" value="EF_HAND_2"/>
    <property type="match status" value="1"/>
</dbReference>
<evidence type="ECO:0000259" key="2">
    <source>
        <dbReference type="PROSITE" id="PS50222"/>
    </source>
</evidence>
<dbReference type="InterPro" id="IPR011992">
    <property type="entry name" value="EF-hand-dom_pair"/>
</dbReference>
<feature type="signal peptide" evidence="1">
    <location>
        <begin position="1"/>
        <end position="23"/>
    </location>
</feature>
<reference evidence="3 4" key="1">
    <citation type="submission" date="2019-12" db="EMBL/GenBank/DDBJ databases">
        <title>Comparative genomics gives insights into the taxonomy of the Azoarcus-Aromatoleum group and reveals separate origins of nif in the plant-associated Azoarcus and non-plant-associated Aromatoleum sub-groups.</title>
        <authorList>
            <person name="Lafos M."/>
            <person name="Maluk M."/>
            <person name="Batista M."/>
            <person name="Junghare M."/>
            <person name="Carmona M."/>
            <person name="Faoro H."/>
            <person name="Cruz L.M."/>
            <person name="Battistoni F."/>
            <person name="De Souza E."/>
            <person name="Pedrosa F."/>
            <person name="Chen W.-M."/>
            <person name="Poole P.S."/>
            <person name="Dixon R.A."/>
            <person name="James E.K."/>
        </authorList>
    </citation>
    <scope>NUCLEOTIDE SEQUENCE [LARGE SCALE GENOMIC DNA]</scope>
    <source>
        <strain evidence="3 4">Td21</strain>
    </source>
</reference>
<comment type="caution">
    <text evidence="3">The sequence shown here is derived from an EMBL/GenBank/DDBJ whole genome shotgun (WGS) entry which is preliminary data.</text>
</comment>
<keyword evidence="4" id="KW-1185">Reference proteome</keyword>
<evidence type="ECO:0000313" key="3">
    <source>
        <dbReference type="EMBL" id="NMG44743.1"/>
    </source>
</evidence>
<dbReference type="InterPro" id="IPR018247">
    <property type="entry name" value="EF_Hand_1_Ca_BS"/>
</dbReference>
<dbReference type="Pfam" id="PF13202">
    <property type="entry name" value="EF-hand_5"/>
    <property type="match status" value="2"/>
</dbReference>
<dbReference type="EMBL" id="WTVN01000020">
    <property type="protein sequence ID" value="NMG44743.1"/>
    <property type="molecule type" value="Genomic_DNA"/>
</dbReference>
<proteinExistence type="predicted"/>
<dbReference type="Gene3D" id="1.10.238.10">
    <property type="entry name" value="EF-hand"/>
    <property type="match status" value="1"/>
</dbReference>
<dbReference type="RefSeq" id="WP_169256600.1">
    <property type="nucleotide sequence ID" value="NZ_WTVN01000020.1"/>
</dbReference>